<accession>A0A2W5THH9</accession>
<comment type="caution">
    <text evidence="2">The sequence shown here is derived from an EMBL/GenBank/DDBJ whole genome shotgun (WGS) entry which is preliminary data.</text>
</comment>
<dbReference type="Proteomes" id="UP000249061">
    <property type="component" value="Unassembled WGS sequence"/>
</dbReference>
<evidence type="ECO:0000259" key="1">
    <source>
        <dbReference type="Pfam" id="PF12728"/>
    </source>
</evidence>
<protein>
    <recommendedName>
        <fullName evidence="1">Helix-turn-helix domain-containing protein</fullName>
    </recommendedName>
</protein>
<dbReference type="EMBL" id="QFQP01000011">
    <property type="protein sequence ID" value="PZR12713.1"/>
    <property type="molecule type" value="Genomic_DNA"/>
</dbReference>
<dbReference type="InterPro" id="IPR010093">
    <property type="entry name" value="SinI_DNA-bd"/>
</dbReference>
<sequence>MIAPLRLSVQEACIALGLSKTSLFERIKSGRLHASKDGGRTFITRAEIERYVAACESSTTKPQRSGFVVGSRVGDTL</sequence>
<evidence type="ECO:0000313" key="2">
    <source>
        <dbReference type="EMBL" id="PZR12713.1"/>
    </source>
</evidence>
<dbReference type="AlphaFoldDB" id="A0A2W5THH9"/>
<proteinExistence type="predicted"/>
<dbReference type="InterPro" id="IPR041657">
    <property type="entry name" value="HTH_17"/>
</dbReference>
<gene>
    <name evidence="2" type="ORF">DI536_14140</name>
</gene>
<feature type="domain" description="Helix-turn-helix" evidence="1">
    <location>
        <begin position="7"/>
        <end position="55"/>
    </location>
</feature>
<evidence type="ECO:0000313" key="3">
    <source>
        <dbReference type="Proteomes" id="UP000249061"/>
    </source>
</evidence>
<reference evidence="2 3" key="1">
    <citation type="submission" date="2017-08" db="EMBL/GenBank/DDBJ databases">
        <title>Infants hospitalized years apart are colonized by the same room-sourced microbial strains.</title>
        <authorList>
            <person name="Brooks B."/>
            <person name="Olm M.R."/>
            <person name="Firek B.A."/>
            <person name="Baker R."/>
            <person name="Thomas B.C."/>
            <person name="Morowitz M.J."/>
            <person name="Banfield J.F."/>
        </authorList>
    </citation>
    <scope>NUCLEOTIDE SEQUENCE [LARGE SCALE GENOMIC DNA]</scope>
    <source>
        <strain evidence="2">S2_003_000_R2_14</strain>
    </source>
</reference>
<dbReference type="Pfam" id="PF12728">
    <property type="entry name" value="HTH_17"/>
    <property type="match status" value="1"/>
</dbReference>
<organism evidence="2 3">
    <name type="scientific">Archangium gephyra</name>
    <dbReference type="NCBI Taxonomy" id="48"/>
    <lineage>
        <taxon>Bacteria</taxon>
        <taxon>Pseudomonadati</taxon>
        <taxon>Myxococcota</taxon>
        <taxon>Myxococcia</taxon>
        <taxon>Myxococcales</taxon>
        <taxon>Cystobacterineae</taxon>
        <taxon>Archangiaceae</taxon>
        <taxon>Archangium</taxon>
    </lineage>
</organism>
<dbReference type="NCBIfam" id="TIGR01764">
    <property type="entry name" value="excise"/>
    <property type="match status" value="1"/>
</dbReference>
<name>A0A2W5THH9_9BACT</name>
<dbReference type="GO" id="GO:0003677">
    <property type="term" value="F:DNA binding"/>
    <property type="evidence" value="ECO:0007669"/>
    <property type="project" value="InterPro"/>
</dbReference>